<feature type="site" description="Transition state stabilizer" evidence="7">
    <location>
        <position position="24"/>
    </location>
</feature>
<evidence type="ECO:0000256" key="6">
    <source>
        <dbReference type="ARBA" id="ARBA00023229"/>
    </source>
</evidence>
<protein>
    <recommendedName>
        <fullName evidence="7">2-C-methyl-D-erythritol 4-phosphate cytidylyltransferase</fullName>
        <ecNumber evidence="7">2.7.7.60</ecNumber>
    </recommendedName>
    <alternativeName>
        <fullName evidence="7">4-diphosphocytidyl-2C-methyl-D-erythritol synthase</fullName>
    </alternativeName>
    <alternativeName>
        <fullName evidence="7">MEP cytidylyltransferase</fullName>
        <shortName evidence="7">MCT</shortName>
    </alternativeName>
</protein>
<evidence type="ECO:0000256" key="3">
    <source>
        <dbReference type="ARBA" id="ARBA00009789"/>
    </source>
</evidence>
<dbReference type="RefSeq" id="WP_021828934.1">
    <property type="nucleotide sequence ID" value="NZ_CP015840.1"/>
</dbReference>
<dbReference type="Gene3D" id="3.90.550.10">
    <property type="entry name" value="Spore Coat Polysaccharide Biosynthesis Protein SpsA, Chain A"/>
    <property type="match status" value="1"/>
</dbReference>
<dbReference type="NCBIfam" id="TIGR00453">
    <property type="entry name" value="ispD"/>
    <property type="match status" value="1"/>
</dbReference>
<dbReference type="SUPFAM" id="SSF53448">
    <property type="entry name" value="Nucleotide-diphospho-sugar transferases"/>
    <property type="match status" value="1"/>
</dbReference>
<reference evidence="8 9" key="1">
    <citation type="journal article" date="2014" name="Syst. Appl. Microbiol.">
        <title>Evidence for the existence of two new members of the family Chlamydiaceae and proposal of Chlamydia avium sp. nov. and Chlamydia gallinacea sp. nov.</title>
        <authorList>
            <person name="Sachse K."/>
            <person name="Laroucau K."/>
            <person name="Riege K."/>
            <person name="Wehner S."/>
            <person name="Dilcher M."/>
            <person name="Creasy H.H."/>
            <person name="Weidmann M."/>
            <person name="Myers G."/>
            <person name="Vorimore F."/>
            <person name="Vicari N."/>
            <person name="Magnino S."/>
            <person name="Liebler-Tenorio E."/>
            <person name="Ruettger A."/>
            <person name="Bavoil P.M."/>
            <person name="Hufert F.T."/>
            <person name="Rossello-Mora R."/>
            <person name="Marz M."/>
        </authorList>
    </citation>
    <scope>NUCLEOTIDE SEQUENCE [LARGE SCALE GENOMIC DNA]</scope>
    <source>
        <strain evidence="8 9">08-1274/3</strain>
    </source>
</reference>
<keyword evidence="4 7" id="KW-0808">Transferase</keyword>
<feature type="site" description="Transition state stabilizer" evidence="7">
    <location>
        <position position="17"/>
    </location>
</feature>
<evidence type="ECO:0000313" key="9">
    <source>
        <dbReference type="Proteomes" id="UP000019147"/>
    </source>
</evidence>
<dbReference type="STRING" id="1143323.M787_002750"/>
<evidence type="ECO:0000313" key="8">
    <source>
        <dbReference type="EMBL" id="ANG66231.1"/>
    </source>
</evidence>
<evidence type="ECO:0000256" key="1">
    <source>
        <dbReference type="ARBA" id="ARBA00001282"/>
    </source>
</evidence>
<dbReference type="KEGG" id="cgz:M787_002750"/>
<dbReference type="Pfam" id="PF01128">
    <property type="entry name" value="IspD"/>
    <property type="match status" value="1"/>
</dbReference>
<sequence length="212" mass="23410">MDTNCSLVLLSGGKGTRFKASQPKQYFPLQGKPLVLHALDAALQIKEITEIIVVSHPDYYDVFSPYPIKLAPAGILRQDSVLSGLQKVSHPWVLIHDGVRPFLYPDDISQLLKKAQETGAAALASEIPYTIKQRDPVKTINRDQLAMIHTPQCLKTTTLVEGISFAQKHHLILNDDTQAAELLGMPISLVFTSHPQIKITYPKDLAIAQALL</sequence>
<feature type="site" description="Positions MEP for the nucleophilic attack" evidence="7">
    <location>
        <position position="142"/>
    </location>
</feature>
<organism evidence="8 9">
    <name type="scientific">Chlamydia gallinacea 08-1274/3</name>
    <dbReference type="NCBI Taxonomy" id="1143323"/>
    <lineage>
        <taxon>Bacteria</taxon>
        <taxon>Pseudomonadati</taxon>
        <taxon>Chlamydiota</taxon>
        <taxon>Chlamydiia</taxon>
        <taxon>Chlamydiales</taxon>
        <taxon>Chlamydiaceae</taxon>
        <taxon>Chlamydia/Chlamydophila group</taxon>
        <taxon>Chlamydia</taxon>
    </lineage>
</organism>
<dbReference type="AlphaFoldDB" id="A0A173DZ73"/>
<dbReference type="InterPro" id="IPR029044">
    <property type="entry name" value="Nucleotide-diphossugar_trans"/>
</dbReference>
<dbReference type="PANTHER" id="PTHR32125">
    <property type="entry name" value="2-C-METHYL-D-ERYTHRITOL 4-PHOSPHATE CYTIDYLYLTRANSFERASE, CHLOROPLASTIC"/>
    <property type="match status" value="1"/>
</dbReference>
<evidence type="ECO:0000256" key="2">
    <source>
        <dbReference type="ARBA" id="ARBA00004787"/>
    </source>
</evidence>
<evidence type="ECO:0000256" key="4">
    <source>
        <dbReference type="ARBA" id="ARBA00022679"/>
    </source>
</evidence>
<dbReference type="PROSITE" id="PS01295">
    <property type="entry name" value="ISPD"/>
    <property type="match status" value="1"/>
</dbReference>
<dbReference type="InterPro" id="IPR034683">
    <property type="entry name" value="IspD/TarI"/>
</dbReference>
<keyword evidence="6 7" id="KW-0414">Isoprene biosynthesis</keyword>
<comment type="pathway">
    <text evidence="2 7">Isoprenoid biosynthesis; isopentenyl diphosphate biosynthesis via DXP pathway; isopentenyl diphosphate from 1-deoxy-D-xylulose 5-phosphate: step 2/6.</text>
</comment>
<feature type="site" description="Positions MEP for the nucleophilic attack" evidence="7">
    <location>
        <position position="198"/>
    </location>
</feature>
<keyword evidence="5 7" id="KW-0548">Nucleotidyltransferase</keyword>
<proteinExistence type="inferred from homology"/>
<dbReference type="InterPro" id="IPR001228">
    <property type="entry name" value="IspD"/>
</dbReference>
<dbReference type="InterPro" id="IPR050088">
    <property type="entry name" value="IspD/TarI_cytidylyltransf_bact"/>
</dbReference>
<dbReference type="InterPro" id="IPR018294">
    <property type="entry name" value="ISPD_synthase_CS"/>
</dbReference>
<dbReference type="EC" id="2.7.7.60" evidence="7"/>
<dbReference type="PANTHER" id="PTHR32125:SF4">
    <property type="entry name" value="2-C-METHYL-D-ERYTHRITOL 4-PHOSPHATE CYTIDYLYLTRANSFERASE, CHLOROPLASTIC"/>
    <property type="match status" value="1"/>
</dbReference>
<dbReference type="Proteomes" id="UP000019147">
    <property type="component" value="Chromosome"/>
</dbReference>
<comment type="similarity">
    <text evidence="3 7">Belongs to the IspD/TarI cytidylyltransferase family. IspD subfamily.</text>
</comment>
<evidence type="ECO:0000256" key="5">
    <source>
        <dbReference type="ARBA" id="ARBA00022695"/>
    </source>
</evidence>
<dbReference type="OrthoDB" id="9806837at2"/>
<dbReference type="GO" id="GO:0050518">
    <property type="term" value="F:2-C-methyl-D-erythritol 4-phosphate cytidylyltransferase activity"/>
    <property type="evidence" value="ECO:0007669"/>
    <property type="project" value="UniProtKB-UniRule"/>
</dbReference>
<dbReference type="GO" id="GO:0019288">
    <property type="term" value="P:isopentenyl diphosphate biosynthetic process, methylerythritol 4-phosphate pathway"/>
    <property type="evidence" value="ECO:0007669"/>
    <property type="project" value="UniProtKB-UniRule"/>
</dbReference>
<dbReference type="eggNOG" id="COG1211">
    <property type="taxonomic scope" value="Bacteria"/>
</dbReference>
<gene>
    <name evidence="7" type="primary">ispD</name>
    <name evidence="8" type="ORF">M787_002750</name>
</gene>
<comment type="function">
    <text evidence="7">Catalyzes the formation of 4-diphosphocytidyl-2-C-methyl-D-erythritol from CTP and 2-C-methyl-D-erythritol 4-phosphate (MEP).</text>
</comment>
<dbReference type="CDD" id="cd02516">
    <property type="entry name" value="CDP-ME_synthetase"/>
    <property type="match status" value="1"/>
</dbReference>
<accession>A0A173DZ73</accession>
<evidence type="ECO:0000256" key="7">
    <source>
        <dbReference type="HAMAP-Rule" id="MF_00108"/>
    </source>
</evidence>
<dbReference type="UniPathway" id="UPA00056">
    <property type="reaction ID" value="UER00093"/>
</dbReference>
<dbReference type="EMBL" id="CP015840">
    <property type="protein sequence ID" value="ANG66231.1"/>
    <property type="molecule type" value="Genomic_DNA"/>
</dbReference>
<comment type="catalytic activity">
    <reaction evidence="1 7">
        <text>2-C-methyl-D-erythritol 4-phosphate + CTP + H(+) = 4-CDP-2-C-methyl-D-erythritol + diphosphate</text>
        <dbReference type="Rhea" id="RHEA:13429"/>
        <dbReference type="ChEBI" id="CHEBI:15378"/>
        <dbReference type="ChEBI" id="CHEBI:33019"/>
        <dbReference type="ChEBI" id="CHEBI:37563"/>
        <dbReference type="ChEBI" id="CHEBI:57823"/>
        <dbReference type="ChEBI" id="CHEBI:58262"/>
        <dbReference type="EC" id="2.7.7.60"/>
    </reaction>
</comment>
<name>A0A173DZ73_9CHLA</name>
<dbReference type="GeneID" id="81478223"/>
<dbReference type="HAMAP" id="MF_00108">
    <property type="entry name" value="IspD"/>
    <property type="match status" value="1"/>
</dbReference>